<keyword evidence="4" id="KW-1185">Reference proteome</keyword>
<dbReference type="EMBL" id="SJPQ01000002">
    <property type="protein sequence ID" value="TWT88478.1"/>
    <property type="molecule type" value="Genomic_DNA"/>
</dbReference>
<organism evidence="3 4">
    <name type="scientific">Pseudobythopirellula maris</name>
    <dbReference type="NCBI Taxonomy" id="2527991"/>
    <lineage>
        <taxon>Bacteria</taxon>
        <taxon>Pseudomonadati</taxon>
        <taxon>Planctomycetota</taxon>
        <taxon>Planctomycetia</taxon>
        <taxon>Pirellulales</taxon>
        <taxon>Lacipirellulaceae</taxon>
        <taxon>Pseudobythopirellula</taxon>
    </lineage>
</organism>
<dbReference type="InterPro" id="IPR025874">
    <property type="entry name" value="DZR"/>
</dbReference>
<gene>
    <name evidence="3" type="ORF">Mal64_19610</name>
</gene>
<protein>
    <recommendedName>
        <fullName evidence="2">DZANK-type domain-containing protein</fullName>
    </recommendedName>
</protein>
<dbReference type="RefSeq" id="WP_146399573.1">
    <property type="nucleotide sequence ID" value="NZ_SJPQ01000002.1"/>
</dbReference>
<name>A0A5C5ZMU0_9BACT</name>
<dbReference type="Gene3D" id="3.30.420.40">
    <property type="match status" value="2"/>
</dbReference>
<evidence type="ECO:0000313" key="3">
    <source>
        <dbReference type="EMBL" id="TWT88478.1"/>
    </source>
</evidence>
<comment type="caution">
    <text evidence="3">The sequence shown here is derived from an EMBL/GenBank/DDBJ whole genome shotgun (WGS) entry which is preliminary data.</text>
</comment>
<evidence type="ECO:0000256" key="1">
    <source>
        <dbReference type="SAM" id="MobiDB-lite"/>
    </source>
</evidence>
<dbReference type="PANTHER" id="PTHR32432:SF3">
    <property type="entry name" value="ETHANOLAMINE UTILIZATION PROTEIN EUTJ"/>
    <property type="match status" value="1"/>
</dbReference>
<reference evidence="3 4" key="1">
    <citation type="submission" date="2019-02" db="EMBL/GenBank/DDBJ databases">
        <title>Deep-cultivation of Planctomycetes and their phenomic and genomic characterization uncovers novel biology.</title>
        <authorList>
            <person name="Wiegand S."/>
            <person name="Jogler M."/>
            <person name="Boedeker C."/>
            <person name="Pinto D."/>
            <person name="Vollmers J."/>
            <person name="Rivas-Marin E."/>
            <person name="Kohn T."/>
            <person name="Peeters S.H."/>
            <person name="Heuer A."/>
            <person name="Rast P."/>
            <person name="Oberbeckmann S."/>
            <person name="Bunk B."/>
            <person name="Jeske O."/>
            <person name="Meyerdierks A."/>
            <person name="Storesund J.E."/>
            <person name="Kallscheuer N."/>
            <person name="Luecker S."/>
            <person name="Lage O.M."/>
            <person name="Pohl T."/>
            <person name="Merkel B.J."/>
            <person name="Hornburger P."/>
            <person name="Mueller R.-W."/>
            <person name="Bruemmer F."/>
            <person name="Labrenz M."/>
            <person name="Spormann A.M."/>
            <person name="Op Den Camp H."/>
            <person name="Overmann J."/>
            <person name="Amann R."/>
            <person name="Jetten M.S.M."/>
            <person name="Mascher T."/>
            <person name="Medema M.H."/>
            <person name="Devos D.P."/>
            <person name="Kaster A.-K."/>
            <person name="Ovreas L."/>
            <person name="Rohde M."/>
            <person name="Galperin M.Y."/>
            <person name="Jogler C."/>
        </authorList>
    </citation>
    <scope>NUCLEOTIDE SEQUENCE [LARGE SCALE GENOMIC DNA]</scope>
    <source>
        <strain evidence="3 4">Mal64</strain>
    </source>
</reference>
<dbReference type="Gene3D" id="3.30.1490.300">
    <property type="match status" value="1"/>
</dbReference>
<dbReference type="AlphaFoldDB" id="A0A5C5ZMU0"/>
<evidence type="ECO:0000313" key="4">
    <source>
        <dbReference type="Proteomes" id="UP000315440"/>
    </source>
</evidence>
<dbReference type="Proteomes" id="UP000315440">
    <property type="component" value="Unassembled WGS sequence"/>
</dbReference>
<dbReference type="PANTHER" id="PTHR32432">
    <property type="entry name" value="CELL DIVISION PROTEIN FTSA-RELATED"/>
    <property type="match status" value="1"/>
</dbReference>
<dbReference type="InterPro" id="IPR050696">
    <property type="entry name" value="FtsA/MreB"/>
</dbReference>
<feature type="compositionally biased region" description="Basic and acidic residues" evidence="1">
    <location>
        <begin position="1"/>
        <end position="20"/>
    </location>
</feature>
<accession>A0A5C5ZMU0</accession>
<sequence length="738" mass="78378">MEHTSRKETDRRPGDGEPRPHFRLIGGEGPTEAAAADLFCASCGKQGSSKSRFCGGCGSLLWEPCLACGEVNAVGFAYCGSCGGDLKATLDEATASLSHTVEQAKSLFGEGRVQSAVETLDAVRTPEHTALRTLVSTARRLRDEFLEMKERAATDSLEIGATAQALIDESDFGGAIETISKIPAGLRDSKLTDLHNRATSSLADAKKLRAEIKQRIADKEYDGLLPVVLRLKTLAPADAQVAKLYSQLEAREKQASGKRGKVLIGHALKALAVNDYPTAGKLLEQAPAEPNDPEVARAAAEVRETVWLARQLALAPHADANAAALAQKFAKRQPRDERLQKTVVDFVARARRKPTVETTGPTPWAKPPAVAAIGESIDLLPFTVGLALAAEGTGAAPAQLTPSYGLALQALGRAELVVDLSPKPSGGWAKKLALGLGRKGAAAGWGVDAGARVLKAVKLVASEEGQGPPKIEAIYTADIADTPEGHADAVGALLAEHEFRGLPVAINIPAIQTLGRFFSVPVPDSKQAKFDEVVRYEARARIPLETEKSVQGYYSVDEKGEDPGLACPQRRVALMAAKLEDAQLRVAPWRTAGASRVTVASEALALVNAEACRRGGVFEPGEAILDVGHKSSIVAAYGVSGPWFRSFYGGVEDFNREIAKAKQITLAEADALRREIHKAPLSHEIDALLVGAYEAFAGRLVRVLNTHHSECGAPITKLLLCGGGAESYGLVRYLRNAK</sequence>
<evidence type="ECO:0000259" key="2">
    <source>
        <dbReference type="Pfam" id="PF12773"/>
    </source>
</evidence>
<feature type="region of interest" description="Disordered" evidence="1">
    <location>
        <begin position="1"/>
        <end position="27"/>
    </location>
</feature>
<dbReference type="Pfam" id="PF12773">
    <property type="entry name" value="DZR"/>
    <property type="match status" value="1"/>
</dbReference>
<feature type="domain" description="DZANK-type" evidence="2">
    <location>
        <begin position="40"/>
        <end position="83"/>
    </location>
</feature>
<dbReference type="OrthoDB" id="262533at2"/>
<proteinExistence type="predicted"/>